<dbReference type="InParanoid" id="A0A3N4KH30"/>
<organism evidence="2 3">
    <name type="scientific">Morchella conica CCBAS932</name>
    <dbReference type="NCBI Taxonomy" id="1392247"/>
    <lineage>
        <taxon>Eukaryota</taxon>
        <taxon>Fungi</taxon>
        <taxon>Dikarya</taxon>
        <taxon>Ascomycota</taxon>
        <taxon>Pezizomycotina</taxon>
        <taxon>Pezizomycetes</taxon>
        <taxon>Pezizales</taxon>
        <taxon>Morchellaceae</taxon>
        <taxon>Morchella</taxon>
    </lineage>
</organism>
<keyword evidence="3" id="KW-1185">Reference proteome</keyword>
<dbReference type="Proteomes" id="UP000277580">
    <property type="component" value="Unassembled WGS sequence"/>
</dbReference>
<evidence type="ECO:0000313" key="3">
    <source>
        <dbReference type="Proteomes" id="UP000277580"/>
    </source>
</evidence>
<sequence>MGNDQIAGNRATSSICRAARLARFINPPQLATNLIPPHSPKKNPHQLTRNPTNTFPPRTATTQPTQTPATRTCAAATTSCLRTSPSRGYICCTPRRGRNGASRTTCVCRRASRSAIPTARRRRMSMAS</sequence>
<reference evidence="2 3" key="1">
    <citation type="journal article" date="2018" name="Nat. Ecol. Evol.">
        <title>Pezizomycetes genomes reveal the molecular basis of ectomycorrhizal truffle lifestyle.</title>
        <authorList>
            <person name="Murat C."/>
            <person name="Payen T."/>
            <person name="Noel B."/>
            <person name="Kuo A."/>
            <person name="Morin E."/>
            <person name="Chen J."/>
            <person name="Kohler A."/>
            <person name="Krizsan K."/>
            <person name="Balestrini R."/>
            <person name="Da Silva C."/>
            <person name="Montanini B."/>
            <person name="Hainaut M."/>
            <person name="Levati E."/>
            <person name="Barry K.W."/>
            <person name="Belfiori B."/>
            <person name="Cichocki N."/>
            <person name="Clum A."/>
            <person name="Dockter R.B."/>
            <person name="Fauchery L."/>
            <person name="Guy J."/>
            <person name="Iotti M."/>
            <person name="Le Tacon F."/>
            <person name="Lindquist E.A."/>
            <person name="Lipzen A."/>
            <person name="Malagnac F."/>
            <person name="Mello A."/>
            <person name="Molinier V."/>
            <person name="Miyauchi S."/>
            <person name="Poulain J."/>
            <person name="Riccioni C."/>
            <person name="Rubini A."/>
            <person name="Sitrit Y."/>
            <person name="Splivallo R."/>
            <person name="Traeger S."/>
            <person name="Wang M."/>
            <person name="Zifcakova L."/>
            <person name="Wipf D."/>
            <person name="Zambonelli A."/>
            <person name="Paolocci F."/>
            <person name="Nowrousian M."/>
            <person name="Ottonello S."/>
            <person name="Baldrian P."/>
            <person name="Spatafora J.W."/>
            <person name="Henrissat B."/>
            <person name="Nagy L.G."/>
            <person name="Aury J.M."/>
            <person name="Wincker P."/>
            <person name="Grigoriev I.V."/>
            <person name="Bonfante P."/>
            <person name="Martin F.M."/>
        </authorList>
    </citation>
    <scope>NUCLEOTIDE SEQUENCE [LARGE SCALE GENOMIC DNA]</scope>
    <source>
        <strain evidence="2 3">CCBAS932</strain>
    </source>
</reference>
<proteinExistence type="predicted"/>
<gene>
    <name evidence="2" type="ORF">P167DRAFT_538105</name>
</gene>
<dbReference type="AlphaFoldDB" id="A0A3N4KH30"/>
<evidence type="ECO:0000313" key="2">
    <source>
        <dbReference type="EMBL" id="RPB09790.1"/>
    </source>
</evidence>
<evidence type="ECO:0000256" key="1">
    <source>
        <dbReference type="SAM" id="MobiDB-lite"/>
    </source>
</evidence>
<accession>A0A3N4KH30</accession>
<feature type="region of interest" description="Disordered" evidence="1">
    <location>
        <begin position="30"/>
        <end position="70"/>
    </location>
</feature>
<dbReference type="EMBL" id="ML119148">
    <property type="protein sequence ID" value="RPB09790.1"/>
    <property type="molecule type" value="Genomic_DNA"/>
</dbReference>
<feature type="compositionally biased region" description="Low complexity" evidence="1">
    <location>
        <begin position="48"/>
        <end position="70"/>
    </location>
</feature>
<protein>
    <submittedName>
        <fullName evidence="2">Uncharacterized protein</fullName>
    </submittedName>
</protein>
<name>A0A3N4KH30_9PEZI</name>